<gene>
    <name evidence="2" type="ORF">C4H11_07615</name>
</gene>
<accession>A0ABM6T7R9</accession>
<dbReference type="RefSeq" id="WP_106041119.1">
    <property type="nucleotide sequence ID" value="NZ_CALHZC010000004.1"/>
</dbReference>
<dbReference type="Proteomes" id="UP000238304">
    <property type="component" value="Chromosome"/>
</dbReference>
<feature type="signal peptide" evidence="1">
    <location>
        <begin position="1"/>
        <end position="24"/>
    </location>
</feature>
<reference evidence="2 3" key="1">
    <citation type="submission" date="2018-02" db="EMBL/GenBank/DDBJ databases">
        <authorList>
            <person name="Holder M.E."/>
            <person name="Ajami N.J."/>
            <person name="Petrosino J.F."/>
        </authorList>
    </citation>
    <scope>NUCLEOTIDE SEQUENCE [LARGE SCALE GENOMIC DNA]</scope>
    <source>
        <strain evidence="2 3">ATCC 33285</strain>
    </source>
</reference>
<dbReference type="EMBL" id="CP027231">
    <property type="protein sequence ID" value="AVM52819.1"/>
    <property type="molecule type" value="Genomic_DNA"/>
</dbReference>
<evidence type="ECO:0000313" key="3">
    <source>
        <dbReference type="Proteomes" id="UP000238304"/>
    </source>
</evidence>
<name>A0ABM6T7R9_9BACE</name>
<proteinExistence type="predicted"/>
<feature type="chain" id="PRO_5045232131" description="Outer membrane protein with beta-barrel domain" evidence="1">
    <location>
        <begin position="25"/>
        <end position="222"/>
    </location>
</feature>
<sequence length="222" mass="24998">MKRQNHLTLCLTGTLLFLSLALSAQDKSAGSSSLSAHIGPAWYTGRLMGVTGGANDYRNNLRKGISWALHYWYNGRTSSKEKAVVRPGFLYQGSRFQGKQTNGSDKIYLNYLAPQIGLFFLRPTYQIQLSAGAGYQFYTDKSMVYGKPRKVSMDKPACNLSLAGEYFLTKQWGLSTRLNWILSHSENYSVDYNGTHWKVEHPDTGEGHFGQLSLLFGLNYHF</sequence>
<evidence type="ECO:0008006" key="4">
    <source>
        <dbReference type="Google" id="ProtNLM"/>
    </source>
</evidence>
<protein>
    <recommendedName>
        <fullName evidence="4">Outer membrane protein with beta-barrel domain</fullName>
    </recommendedName>
</protein>
<organism evidence="2 3">
    <name type="scientific">Bacteroides zoogleoformans</name>
    <dbReference type="NCBI Taxonomy" id="28119"/>
    <lineage>
        <taxon>Bacteria</taxon>
        <taxon>Pseudomonadati</taxon>
        <taxon>Bacteroidota</taxon>
        <taxon>Bacteroidia</taxon>
        <taxon>Bacteroidales</taxon>
        <taxon>Bacteroidaceae</taxon>
        <taxon>Bacteroides</taxon>
    </lineage>
</organism>
<keyword evidence="3" id="KW-1185">Reference proteome</keyword>
<evidence type="ECO:0000313" key="2">
    <source>
        <dbReference type="EMBL" id="AVM52819.1"/>
    </source>
</evidence>
<evidence type="ECO:0000256" key="1">
    <source>
        <dbReference type="SAM" id="SignalP"/>
    </source>
</evidence>
<keyword evidence="1" id="KW-0732">Signal</keyword>